<accession>A0A1H7MR28</accession>
<reference evidence="5" key="1">
    <citation type="submission" date="2016-10" db="EMBL/GenBank/DDBJ databases">
        <authorList>
            <person name="Varghese N."/>
            <person name="Submissions S."/>
        </authorList>
    </citation>
    <scope>NUCLEOTIDE SEQUENCE [LARGE SCALE GENOMIC DNA]</scope>
    <source>
        <strain evidence="5">DSM 17044</strain>
    </source>
</reference>
<gene>
    <name evidence="4" type="ORF">SAMN05444354_10479</name>
</gene>
<protein>
    <submittedName>
        <fullName evidence="4">4'-phosphopantetheinyl transferase</fullName>
    </submittedName>
</protein>
<dbReference type="EMBL" id="FOAP01000004">
    <property type="protein sequence ID" value="SEL13663.1"/>
    <property type="molecule type" value="Genomic_DNA"/>
</dbReference>
<dbReference type="InterPro" id="IPR037143">
    <property type="entry name" value="4-PPantetheinyl_Trfase_dom_sf"/>
</dbReference>
<dbReference type="InterPro" id="IPR008278">
    <property type="entry name" value="4-PPantetheinyl_Trfase_dom"/>
</dbReference>
<name>A0A1H7MR28_STIAU</name>
<evidence type="ECO:0000313" key="5">
    <source>
        <dbReference type="Proteomes" id="UP000182719"/>
    </source>
</evidence>
<organism evidence="4 5">
    <name type="scientific">Stigmatella aurantiaca</name>
    <dbReference type="NCBI Taxonomy" id="41"/>
    <lineage>
        <taxon>Bacteria</taxon>
        <taxon>Pseudomonadati</taxon>
        <taxon>Myxococcota</taxon>
        <taxon>Myxococcia</taxon>
        <taxon>Myxococcales</taxon>
        <taxon>Cystobacterineae</taxon>
        <taxon>Archangiaceae</taxon>
        <taxon>Stigmatella</taxon>
    </lineage>
</organism>
<dbReference type="GO" id="GO:0019878">
    <property type="term" value="P:lysine biosynthetic process via aminoadipic acid"/>
    <property type="evidence" value="ECO:0007669"/>
    <property type="project" value="TreeGrafter"/>
</dbReference>
<dbReference type="SUPFAM" id="SSF56214">
    <property type="entry name" value="4'-phosphopantetheinyl transferase"/>
    <property type="match status" value="2"/>
</dbReference>
<dbReference type="PANTHER" id="PTHR12215">
    <property type="entry name" value="PHOSPHOPANTETHEINE TRANSFERASE"/>
    <property type="match status" value="1"/>
</dbReference>
<dbReference type="PANTHER" id="PTHR12215:SF10">
    <property type="entry name" value="L-AMINOADIPATE-SEMIALDEHYDE DEHYDROGENASE-PHOSPHOPANTETHEINYL TRANSFERASE"/>
    <property type="match status" value="1"/>
</dbReference>
<evidence type="ECO:0000259" key="3">
    <source>
        <dbReference type="Pfam" id="PF01648"/>
    </source>
</evidence>
<dbReference type="OrthoDB" id="9808281at2"/>
<keyword evidence="2 4" id="KW-0808">Transferase</keyword>
<dbReference type="GO" id="GO:0008897">
    <property type="term" value="F:holo-[acyl-carrier-protein] synthase activity"/>
    <property type="evidence" value="ECO:0007669"/>
    <property type="project" value="InterPro"/>
</dbReference>
<feature type="domain" description="4'-phosphopantetheinyl transferase" evidence="3">
    <location>
        <begin position="138"/>
        <end position="213"/>
    </location>
</feature>
<evidence type="ECO:0000256" key="2">
    <source>
        <dbReference type="ARBA" id="ARBA00022679"/>
    </source>
</evidence>
<dbReference type="GO" id="GO:0005829">
    <property type="term" value="C:cytosol"/>
    <property type="evidence" value="ECO:0007669"/>
    <property type="project" value="TreeGrafter"/>
</dbReference>
<dbReference type="Pfam" id="PF01648">
    <property type="entry name" value="ACPS"/>
    <property type="match status" value="1"/>
</dbReference>
<dbReference type="AlphaFoldDB" id="A0A1H7MR28"/>
<evidence type="ECO:0000313" key="4">
    <source>
        <dbReference type="EMBL" id="SEL13663.1"/>
    </source>
</evidence>
<dbReference type="GO" id="GO:0000287">
    <property type="term" value="F:magnesium ion binding"/>
    <property type="evidence" value="ECO:0007669"/>
    <property type="project" value="InterPro"/>
</dbReference>
<dbReference type="Gene3D" id="3.90.470.20">
    <property type="entry name" value="4'-phosphopantetheinyl transferase domain"/>
    <property type="match status" value="2"/>
</dbReference>
<dbReference type="Proteomes" id="UP000182719">
    <property type="component" value="Unassembled WGS sequence"/>
</dbReference>
<keyword evidence="5" id="KW-1185">Reference proteome</keyword>
<evidence type="ECO:0000256" key="1">
    <source>
        <dbReference type="ARBA" id="ARBA00010990"/>
    </source>
</evidence>
<comment type="similarity">
    <text evidence="1">Belongs to the P-Pant transferase superfamily. Gsp/Sfp/HetI/AcpT family.</text>
</comment>
<dbReference type="InterPro" id="IPR050559">
    <property type="entry name" value="P-Pant_transferase_sf"/>
</dbReference>
<proteinExistence type="inferred from homology"/>
<sequence length="270" mass="28830">MAEWCQVDPLRVSLPGGPHITLAVVPQPLVRQAWESNPQGTLATVLTQAELAVSGMHRMPERRVAHLAGRVAAKSALLHQLQLGGVPLAAHDLGLCQIMAGPEQGRPMAQLPPGCPACDVSITHSHELAVASTTEGGRVGVDLERVRPRGPGFLEDVFTAAEQDWLMHCQRLHGRTPDELWSLGWCIKEAMVKCTGHGLRDSLLQVGFSRWTEQGVVPAAIPWLTDVPEAFSRLITLHPTRPAGGTVTGLIALGRGYALAVLHAAEAASA</sequence>